<evidence type="ECO:0008006" key="4">
    <source>
        <dbReference type="Google" id="ProtNLM"/>
    </source>
</evidence>
<dbReference type="InterPro" id="IPR040198">
    <property type="entry name" value="Fido_containing"/>
</dbReference>
<dbReference type="EMBL" id="LAZR01037958">
    <property type="protein sequence ID" value="KKL20795.1"/>
    <property type="molecule type" value="Genomic_DNA"/>
</dbReference>
<dbReference type="Gene3D" id="1.10.1660.10">
    <property type="match status" value="1"/>
</dbReference>
<evidence type="ECO:0000313" key="3">
    <source>
        <dbReference type="EMBL" id="KKL20795.1"/>
    </source>
</evidence>
<proteinExistence type="predicted"/>
<dbReference type="Gene3D" id="1.10.3290.10">
    <property type="entry name" value="Fido-like domain"/>
    <property type="match status" value="1"/>
</dbReference>
<protein>
    <recommendedName>
        <fullName evidence="4">HTH merR-type domain-containing protein</fullName>
    </recommendedName>
</protein>
<accession>A0A0F9BGB6</accession>
<dbReference type="PANTHER" id="PTHR13504:SF38">
    <property type="entry name" value="FIDO DOMAIN-CONTAINING PROTEIN"/>
    <property type="match status" value="1"/>
</dbReference>
<dbReference type="PROSITE" id="PS50937">
    <property type="entry name" value="HTH_MERR_2"/>
    <property type="match status" value="1"/>
</dbReference>
<dbReference type="InterPro" id="IPR003812">
    <property type="entry name" value="Fido"/>
</dbReference>
<dbReference type="SUPFAM" id="SSF46955">
    <property type="entry name" value="Putative DNA-binding domain"/>
    <property type="match status" value="1"/>
</dbReference>
<gene>
    <name evidence="3" type="ORF">LCGC14_2451900</name>
</gene>
<reference evidence="3" key="1">
    <citation type="journal article" date="2015" name="Nature">
        <title>Complex archaea that bridge the gap between prokaryotes and eukaryotes.</title>
        <authorList>
            <person name="Spang A."/>
            <person name="Saw J.H."/>
            <person name="Jorgensen S.L."/>
            <person name="Zaremba-Niedzwiedzka K."/>
            <person name="Martijn J."/>
            <person name="Lind A.E."/>
            <person name="van Eijk R."/>
            <person name="Schleper C."/>
            <person name="Guy L."/>
            <person name="Ettema T.J."/>
        </authorList>
    </citation>
    <scope>NUCLEOTIDE SEQUENCE</scope>
</reference>
<feature type="domain" description="HTH merR-type" evidence="1">
    <location>
        <begin position="267"/>
        <end position="336"/>
    </location>
</feature>
<organism evidence="3">
    <name type="scientific">marine sediment metagenome</name>
    <dbReference type="NCBI Taxonomy" id="412755"/>
    <lineage>
        <taxon>unclassified sequences</taxon>
        <taxon>metagenomes</taxon>
        <taxon>ecological metagenomes</taxon>
    </lineage>
</organism>
<feature type="domain" description="Fido" evidence="2">
    <location>
        <begin position="103"/>
        <end position="239"/>
    </location>
</feature>
<dbReference type="GO" id="GO:0003677">
    <property type="term" value="F:DNA binding"/>
    <property type="evidence" value="ECO:0007669"/>
    <property type="project" value="InterPro"/>
</dbReference>
<evidence type="ECO:0000259" key="1">
    <source>
        <dbReference type="PROSITE" id="PS50937"/>
    </source>
</evidence>
<dbReference type="AlphaFoldDB" id="A0A0F9BGB6"/>
<dbReference type="SMART" id="SM00422">
    <property type="entry name" value="HTH_MERR"/>
    <property type="match status" value="1"/>
</dbReference>
<name>A0A0F9BGB6_9ZZZZ</name>
<dbReference type="Pfam" id="PF02661">
    <property type="entry name" value="Fic"/>
    <property type="match status" value="1"/>
</dbReference>
<dbReference type="PANTHER" id="PTHR13504">
    <property type="entry name" value="FIDO DOMAIN-CONTAINING PROTEIN DDB_G0283145"/>
    <property type="match status" value="1"/>
</dbReference>
<dbReference type="SUPFAM" id="SSF140931">
    <property type="entry name" value="Fic-like"/>
    <property type="match status" value="1"/>
</dbReference>
<dbReference type="Pfam" id="PF13411">
    <property type="entry name" value="MerR_1"/>
    <property type="match status" value="1"/>
</dbReference>
<dbReference type="GO" id="GO:0006355">
    <property type="term" value="P:regulation of DNA-templated transcription"/>
    <property type="evidence" value="ECO:0007669"/>
    <property type="project" value="InterPro"/>
</dbReference>
<comment type="caution">
    <text evidence="3">The sequence shown here is derived from an EMBL/GenBank/DDBJ whole genome shotgun (WGS) entry which is preliminary data.</text>
</comment>
<sequence length="337" mass="38829">MKYYFIVNSMRYKEILLKKRKLDSKGPLPSELLHNLDEWFRIELTYSSNAIEGNTLTRQETALVVEKGITVGGKSLKEHLEATNHAKAIDWIKKLSKRKITSITEKDILDIHAIILDGIDNSNSGFYRRVPVRISGSRVISPNPLKIPDLMKKFIKCLKDSKKLNPIELAAEAHYRLVTIHPFIDGNGRTARLLMNWILLMSGYPIAIIRKEDRLAYINSLEKVQLGGPKDDYLKLIYKAVDRSLDIYLNTIEGKKTKDFSEKKEQIFKIGQLAKKVNESISTIRFWTKCGLLDVSQITSSGYQLYDSSMIERIEKIKELKTKRYTLDEIKNKLHLT</sequence>
<dbReference type="PROSITE" id="PS51459">
    <property type="entry name" value="FIDO"/>
    <property type="match status" value="1"/>
</dbReference>
<evidence type="ECO:0000259" key="2">
    <source>
        <dbReference type="PROSITE" id="PS51459"/>
    </source>
</evidence>
<dbReference type="InterPro" id="IPR000551">
    <property type="entry name" value="MerR-type_HTH_dom"/>
</dbReference>
<dbReference type="InterPro" id="IPR036597">
    <property type="entry name" value="Fido-like_dom_sf"/>
</dbReference>
<dbReference type="InterPro" id="IPR009061">
    <property type="entry name" value="DNA-bd_dom_put_sf"/>
</dbReference>